<sequence length="86" mass="10268">MTAIENDVLNVLEKAFVVDDLWKYALDIQDYFADETDQLEIDNPEMDDYLQDVIPEFTDSFDNTKKKQWLHELRKIIDHAKTFIKD</sequence>
<dbReference type="AlphaFoldDB" id="A0A1C4C7Q8"/>
<protein>
    <submittedName>
        <fullName evidence="1">Uncharacterized protein</fullName>
    </submittedName>
</protein>
<reference evidence="2" key="1">
    <citation type="submission" date="2016-08" db="EMBL/GenBank/DDBJ databases">
        <authorList>
            <person name="Varghese N."/>
            <person name="Submissions Spin"/>
        </authorList>
    </citation>
    <scope>NUCLEOTIDE SEQUENCE [LARGE SCALE GENOMIC DNA]</scope>
    <source>
        <strain evidence="2">R-53094</strain>
    </source>
</reference>
<evidence type="ECO:0000313" key="2">
    <source>
        <dbReference type="Proteomes" id="UP000199268"/>
    </source>
</evidence>
<gene>
    <name evidence="1" type="ORF">GA0061074_1262</name>
</gene>
<evidence type="ECO:0000313" key="1">
    <source>
        <dbReference type="EMBL" id="SCC15034.1"/>
    </source>
</evidence>
<organism evidence="1 2">
    <name type="scientific">Weissella bombi</name>
    <dbReference type="NCBI Taxonomy" id="1505725"/>
    <lineage>
        <taxon>Bacteria</taxon>
        <taxon>Bacillati</taxon>
        <taxon>Bacillota</taxon>
        <taxon>Bacilli</taxon>
        <taxon>Lactobacillales</taxon>
        <taxon>Lactobacillaceae</taxon>
        <taxon>Weissella</taxon>
    </lineage>
</organism>
<dbReference type="RefSeq" id="WP_167550176.1">
    <property type="nucleotide sequence ID" value="NZ_BJEE01000010.1"/>
</dbReference>
<keyword evidence="2" id="KW-1185">Reference proteome</keyword>
<dbReference type="STRING" id="1505725.GA0061074_1262"/>
<dbReference type="Proteomes" id="UP000199268">
    <property type="component" value="Unassembled WGS sequence"/>
</dbReference>
<dbReference type="EMBL" id="FMAO01000026">
    <property type="protein sequence ID" value="SCC15034.1"/>
    <property type="molecule type" value="Genomic_DNA"/>
</dbReference>
<accession>A0A1C4C7Q8</accession>
<name>A0A1C4C7Q8_9LACO</name>
<proteinExistence type="predicted"/>